<dbReference type="KEGG" id="rcr:NCTC10994_01225"/>
<dbReference type="InterPro" id="IPR005320">
    <property type="entry name" value="Peptidase_S51"/>
</dbReference>
<evidence type="ECO:0000256" key="1">
    <source>
        <dbReference type="ARBA" id="ARBA00006534"/>
    </source>
</evidence>
<keyword evidence="2" id="KW-0645">Protease</keyword>
<dbReference type="InterPro" id="IPR029062">
    <property type="entry name" value="Class_I_gatase-like"/>
</dbReference>
<gene>
    <name evidence="5" type="ORF">NCTC10994_01225</name>
</gene>
<dbReference type="GO" id="GO:0008236">
    <property type="term" value="F:serine-type peptidase activity"/>
    <property type="evidence" value="ECO:0007669"/>
    <property type="project" value="UniProtKB-KW"/>
</dbReference>
<dbReference type="EC" id="3.4.21.-" evidence="5"/>
<dbReference type="PANTHER" id="PTHR20842:SF0">
    <property type="entry name" value="ALPHA-ASPARTYL DIPEPTIDASE"/>
    <property type="match status" value="1"/>
</dbReference>
<proteinExistence type="inferred from homology"/>
<dbReference type="Gene3D" id="3.40.50.880">
    <property type="match status" value="1"/>
</dbReference>
<dbReference type="GO" id="GO:0006508">
    <property type="term" value="P:proteolysis"/>
    <property type="evidence" value="ECO:0007669"/>
    <property type="project" value="UniProtKB-KW"/>
</dbReference>
<dbReference type="AlphaFoldDB" id="A0A2X4U3Q9"/>
<sequence length="209" mass="22474">MRLFLSSYRLGADPDLFLRVVGPPGRIAVIANAADAWPPTARRAAVTSESAPLRSRGFVPEEIDLRDHLGDPGSLRARLAAFGSVWVRGGNTFVLRAQMARSGADAVLTDLVGRNELAYAGYSAGACVVTPSLRGLEFADDPEEVRTTCGTDVVWEGLGWIDHAIVPHAGSSELADEGIERSLRYMRDNAIPFVALTDDDALVVETDPR</sequence>
<protein>
    <submittedName>
        <fullName evidence="5">Peptidase</fullName>
        <ecNumber evidence="5">3.4.21.-</ecNumber>
    </submittedName>
</protein>
<organism evidence="5 6">
    <name type="scientific">Rhodococcus coprophilus</name>
    <dbReference type="NCBI Taxonomy" id="38310"/>
    <lineage>
        <taxon>Bacteria</taxon>
        <taxon>Bacillati</taxon>
        <taxon>Actinomycetota</taxon>
        <taxon>Actinomycetes</taxon>
        <taxon>Mycobacteriales</taxon>
        <taxon>Nocardiaceae</taxon>
        <taxon>Rhodococcus</taxon>
    </lineage>
</organism>
<dbReference type="STRING" id="1219011.GCA_001895045_02172"/>
<keyword evidence="6" id="KW-1185">Reference proteome</keyword>
<evidence type="ECO:0000313" key="6">
    <source>
        <dbReference type="Proteomes" id="UP000249091"/>
    </source>
</evidence>
<keyword evidence="4" id="KW-0720">Serine protease</keyword>
<evidence type="ECO:0000256" key="2">
    <source>
        <dbReference type="ARBA" id="ARBA00022670"/>
    </source>
</evidence>
<evidence type="ECO:0000256" key="3">
    <source>
        <dbReference type="ARBA" id="ARBA00022801"/>
    </source>
</evidence>
<reference evidence="5 6" key="1">
    <citation type="submission" date="2018-06" db="EMBL/GenBank/DDBJ databases">
        <authorList>
            <consortium name="Pathogen Informatics"/>
            <person name="Doyle S."/>
        </authorList>
    </citation>
    <scope>NUCLEOTIDE SEQUENCE [LARGE SCALE GENOMIC DNA]</scope>
    <source>
        <strain evidence="5 6">NCTC10994</strain>
    </source>
</reference>
<dbReference type="RefSeq" id="WP_072700216.1">
    <property type="nucleotide sequence ID" value="NZ_JAFBBL010000001.1"/>
</dbReference>
<evidence type="ECO:0000313" key="5">
    <source>
        <dbReference type="EMBL" id="SQI29748.1"/>
    </source>
</evidence>
<dbReference type="PANTHER" id="PTHR20842">
    <property type="entry name" value="PROTEASE S51 ALPHA-ASPARTYL DIPEPTIDASE"/>
    <property type="match status" value="1"/>
</dbReference>
<dbReference type="Proteomes" id="UP000249091">
    <property type="component" value="Chromosome 1"/>
</dbReference>
<dbReference type="Pfam" id="PF03575">
    <property type="entry name" value="Peptidase_S51"/>
    <property type="match status" value="1"/>
</dbReference>
<comment type="similarity">
    <text evidence="1">Belongs to the peptidase S51 family.</text>
</comment>
<evidence type="ECO:0000256" key="4">
    <source>
        <dbReference type="ARBA" id="ARBA00022825"/>
    </source>
</evidence>
<dbReference type="EMBL" id="LS483468">
    <property type="protein sequence ID" value="SQI29748.1"/>
    <property type="molecule type" value="Genomic_DNA"/>
</dbReference>
<accession>A0A2X4U3Q9</accession>
<keyword evidence="3 5" id="KW-0378">Hydrolase</keyword>
<dbReference type="SUPFAM" id="SSF52317">
    <property type="entry name" value="Class I glutamine amidotransferase-like"/>
    <property type="match status" value="1"/>
</dbReference>
<name>A0A2X4U3Q9_9NOCA</name>